<accession>A0A8J4M556</accession>
<comment type="caution">
    <text evidence="3">The sequence shown here is derived from an EMBL/GenBank/DDBJ whole genome shotgun (WGS) entry which is preliminary data.</text>
</comment>
<dbReference type="NCBIfam" id="TIGR03370">
    <property type="entry name" value="VPLPA-CTERM"/>
    <property type="match status" value="1"/>
</dbReference>
<feature type="domain" description="Ice-binding protein C-terminal" evidence="2">
    <location>
        <begin position="305"/>
        <end position="327"/>
    </location>
</feature>
<dbReference type="AlphaFoldDB" id="A0A8J4M556"/>
<keyword evidence="1" id="KW-0732">Signal</keyword>
<feature type="chain" id="PRO_5035255238" evidence="1">
    <location>
        <begin position="29"/>
        <end position="331"/>
    </location>
</feature>
<name>A0A8J4M556_9PROT</name>
<dbReference type="EMBL" id="DTQM01000040">
    <property type="protein sequence ID" value="HGC41969.1"/>
    <property type="molecule type" value="Genomic_DNA"/>
</dbReference>
<dbReference type="Pfam" id="PF07589">
    <property type="entry name" value="PEP-CTERM"/>
    <property type="match status" value="1"/>
</dbReference>
<feature type="signal peptide" evidence="1">
    <location>
        <begin position="1"/>
        <end position="28"/>
    </location>
</feature>
<evidence type="ECO:0000313" key="3">
    <source>
        <dbReference type="EMBL" id="HGC41969.1"/>
    </source>
</evidence>
<reference evidence="3" key="1">
    <citation type="journal article" date="2020" name="mSystems">
        <title>Genome- and Community-Level Interaction Insights into Carbon Utilization and Element Cycling Functions of Hydrothermarchaeota in Hydrothermal Sediment.</title>
        <authorList>
            <person name="Zhou Z."/>
            <person name="Liu Y."/>
            <person name="Xu W."/>
            <person name="Pan J."/>
            <person name="Luo Z.H."/>
            <person name="Li M."/>
        </authorList>
    </citation>
    <scope>NUCLEOTIDE SEQUENCE</scope>
    <source>
        <strain evidence="3">SpSt-997</strain>
    </source>
</reference>
<dbReference type="InterPro" id="IPR022472">
    <property type="entry name" value="VPLPA-CTERM"/>
</dbReference>
<dbReference type="InterPro" id="IPR013424">
    <property type="entry name" value="Ice-binding_C"/>
</dbReference>
<sequence length="331" mass="33776">MQHKRGGIAAALITLTAGAVLAPAMAWADTFQTIDNTADPTFNQLLGINNSGTIAGYFGSGALGHPNQGYTVTPPYAQANFTAENFPSSVQTQVTGINNIGTTVGFWSNSAAGTSNFGFVDSGGRFTNVNDPLTPAGPPSVNQLLGVNDHNVAVGFYNGATGNSHGYTYNIASGTFSASINDPLGVSTTTAAINNAGQLAGFYVDANNVTHGFLDNGGVFTTYDAPGATATMLLGLNNEGEAVGVETTPSGLSEGLILNIASDTWSVVNDPNGIGTTTLNGINDQGQIVGFYVDAAGNTDGLLMTVPEPASLLLLVSGITGLAAFRRTRRG</sequence>
<evidence type="ECO:0000259" key="2">
    <source>
        <dbReference type="Pfam" id="PF07589"/>
    </source>
</evidence>
<protein>
    <submittedName>
        <fullName evidence="3">VPLPA-CTERM sorting domain-containing protein</fullName>
    </submittedName>
</protein>
<proteinExistence type="predicted"/>
<gene>
    <name evidence="3" type="ORF">ENY07_01930</name>
</gene>
<dbReference type="NCBIfam" id="TIGR02595">
    <property type="entry name" value="PEP_CTERM"/>
    <property type="match status" value="1"/>
</dbReference>
<evidence type="ECO:0000256" key="1">
    <source>
        <dbReference type="SAM" id="SignalP"/>
    </source>
</evidence>
<organism evidence="3">
    <name type="scientific">Acidicaldus sp</name>
    <dbReference type="NCBI Taxonomy" id="1872105"/>
    <lineage>
        <taxon>Bacteria</taxon>
        <taxon>Pseudomonadati</taxon>
        <taxon>Pseudomonadota</taxon>
        <taxon>Alphaproteobacteria</taxon>
        <taxon>Acetobacterales</taxon>
        <taxon>Acetobacteraceae</taxon>
        <taxon>Acidicaldus</taxon>
    </lineage>
</organism>